<evidence type="ECO:0000256" key="5">
    <source>
        <dbReference type="ARBA" id="ARBA00022705"/>
    </source>
</evidence>
<dbReference type="STRING" id="1111454.HMPREF1250_1866"/>
<dbReference type="EMBL" id="AWXA01000041">
    <property type="protein sequence ID" value="ERT58626.1"/>
    <property type="molecule type" value="Genomic_DNA"/>
</dbReference>
<evidence type="ECO:0000256" key="1">
    <source>
        <dbReference type="ARBA" id="ARBA00004496"/>
    </source>
</evidence>
<keyword evidence="10 12" id="KW-0234">DNA repair</keyword>
<evidence type="ECO:0000256" key="13">
    <source>
        <dbReference type="RuleBase" id="RU000578"/>
    </source>
</evidence>
<comment type="caution">
    <text evidence="15">The sequence shown here is derived from an EMBL/GenBank/DDBJ whole genome shotgun (WGS) entry which is preliminary data.</text>
</comment>
<feature type="domain" description="RecF/RecN/SMC N-terminal" evidence="14">
    <location>
        <begin position="3"/>
        <end position="355"/>
    </location>
</feature>
<name>U7UH08_9FIRM</name>
<keyword evidence="9 12" id="KW-0238">DNA-binding</keyword>
<reference evidence="15 16" key="1">
    <citation type="submission" date="2013-09" db="EMBL/GenBank/DDBJ databases">
        <authorList>
            <person name="Durkin A.S."/>
            <person name="Haft D.R."/>
            <person name="McCorrison J."/>
            <person name="Torralba M."/>
            <person name="Gillis M."/>
            <person name="Haft D.H."/>
            <person name="Methe B."/>
            <person name="Sutton G."/>
            <person name="Nelson K.E."/>
        </authorList>
    </citation>
    <scope>NUCLEOTIDE SEQUENCE [LARGE SCALE GENOMIC DNA]</scope>
    <source>
        <strain evidence="15 16">BV3C16-1</strain>
    </source>
</reference>
<comment type="similarity">
    <text evidence="2 12 13">Belongs to the RecF family.</text>
</comment>
<gene>
    <name evidence="12 15" type="primary">recF</name>
    <name evidence="15" type="ORF">HMPREF1250_1866</name>
</gene>
<dbReference type="GO" id="GO:0003697">
    <property type="term" value="F:single-stranded DNA binding"/>
    <property type="evidence" value="ECO:0007669"/>
    <property type="project" value="UniProtKB-UniRule"/>
</dbReference>
<evidence type="ECO:0000259" key="14">
    <source>
        <dbReference type="Pfam" id="PF02463"/>
    </source>
</evidence>
<keyword evidence="6 12" id="KW-0547">Nucleotide-binding</keyword>
<dbReference type="AlphaFoldDB" id="U7UH08"/>
<evidence type="ECO:0000313" key="16">
    <source>
        <dbReference type="Proteomes" id="UP000017090"/>
    </source>
</evidence>
<dbReference type="GO" id="GO:0009432">
    <property type="term" value="P:SOS response"/>
    <property type="evidence" value="ECO:0007669"/>
    <property type="project" value="UniProtKB-UniRule"/>
</dbReference>
<dbReference type="GO" id="GO:0005737">
    <property type="term" value="C:cytoplasm"/>
    <property type="evidence" value="ECO:0007669"/>
    <property type="project" value="UniProtKB-SubCell"/>
</dbReference>
<dbReference type="InterPro" id="IPR042174">
    <property type="entry name" value="RecF_2"/>
</dbReference>
<feature type="binding site" evidence="12">
    <location>
        <begin position="30"/>
        <end position="37"/>
    </location>
    <ligand>
        <name>ATP</name>
        <dbReference type="ChEBI" id="CHEBI:30616"/>
    </ligand>
</feature>
<keyword evidence="11 12" id="KW-0742">SOS response</keyword>
<dbReference type="InterPro" id="IPR001238">
    <property type="entry name" value="DNA-binding_RecF"/>
</dbReference>
<dbReference type="InterPro" id="IPR027417">
    <property type="entry name" value="P-loop_NTPase"/>
</dbReference>
<evidence type="ECO:0000256" key="2">
    <source>
        <dbReference type="ARBA" id="ARBA00008016"/>
    </source>
</evidence>
<dbReference type="PATRIC" id="fig|1111454.3.peg.1534"/>
<dbReference type="PANTHER" id="PTHR32182:SF0">
    <property type="entry name" value="DNA REPLICATION AND REPAIR PROTEIN RECF"/>
    <property type="match status" value="1"/>
</dbReference>
<dbReference type="NCBIfam" id="TIGR00611">
    <property type="entry name" value="recf"/>
    <property type="match status" value="1"/>
</dbReference>
<evidence type="ECO:0000256" key="12">
    <source>
        <dbReference type="HAMAP-Rule" id="MF_00365"/>
    </source>
</evidence>
<comment type="function">
    <text evidence="12 13">The RecF protein is involved in DNA metabolism; it is required for DNA replication and normal SOS inducibility. RecF binds preferentially to single-stranded, linear DNA. It also seems to bind ATP.</text>
</comment>
<dbReference type="PROSITE" id="PS00618">
    <property type="entry name" value="RECF_2"/>
    <property type="match status" value="1"/>
</dbReference>
<dbReference type="RefSeq" id="WP_023053925.1">
    <property type="nucleotide sequence ID" value="NZ_AWXA01000041.1"/>
</dbReference>
<dbReference type="Gene3D" id="3.40.50.300">
    <property type="entry name" value="P-loop containing nucleotide triphosphate hydrolases"/>
    <property type="match status" value="1"/>
</dbReference>
<dbReference type="Proteomes" id="UP000017090">
    <property type="component" value="Unassembled WGS sequence"/>
</dbReference>
<evidence type="ECO:0000256" key="10">
    <source>
        <dbReference type="ARBA" id="ARBA00023204"/>
    </source>
</evidence>
<dbReference type="PANTHER" id="PTHR32182">
    <property type="entry name" value="DNA REPLICATION AND REPAIR PROTEIN RECF"/>
    <property type="match status" value="1"/>
</dbReference>
<evidence type="ECO:0000313" key="15">
    <source>
        <dbReference type="EMBL" id="ERT58626.1"/>
    </source>
</evidence>
<keyword evidence="4 12" id="KW-0963">Cytoplasm</keyword>
<dbReference type="InterPro" id="IPR018078">
    <property type="entry name" value="DNA-binding_RecF_CS"/>
</dbReference>
<dbReference type="eggNOG" id="COG1195">
    <property type="taxonomic scope" value="Bacteria"/>
</dbReference>
<dbReference type="GO" id="GO:0006302">
    <property type="term" value="P:double-strand break repair"/>
    <property type="evidence" value="ECO:0007669"/>
    <property type="project" value="TreeGrafter"/>
</dbReference>
<organism evidence="15 16">
    <name type="scientific">Megasphaera vaginalis</name>
    <name type="common">ex Srinivasan et al. 2021</name>
    <dbReference type="NCBI Taxonomy" id="1111454"/>
    <lineage>
        <taxon>Bacteria</taxon>
        <taxon>Bacillati</taxon>
        <taxon>Bacillota</taxon>
        <taxon>Negativicutes</taxon>
        <taxon>Veillonellales</taxon>
        <taxon>Veillonellaceae</taxon>
        <taxon>Megasphaera</taxon>
    </lineage>
</organism>
<accession>U7UH08</accession>
<protein>
    <recommendedName>
        <fullName evidence="3 12">DNA replication and repair protein RecF</fullName>
    </recommendedName>
</protein>
<sequence length="369" mass="42325">MIITSLRLHQFRNYRDACFSFPQSVVVLHGSNGQGKTNLLEALYMGSIGKSYRNGSDNDCLHWEAGEGSIIIGFQRGGVEEEVKIVLSREDKKAIFVNGTNVKHRELIGTLQAVIFSPDDLQLIKGSPSLRRRFLDMEISQVSPAYYKTLLQYNRSLAQRNFLLKQMKYTGRRSLTEWDRQIARFAAQITAKRLDSLHKIAFLSGVIHRRLTGSSENLSLSYMQPYVEDSRRHEGQRRDEEWYFSLLQHNLDADIQRMSTSVGPHRDDLVFAVDGAELKRYGSQGQQRTAVLALKMSELEYIKSESGEYPVLLLDDVMSELDQKRRQGLLDFVRSRIQTFITTTEPGMFQTVKDCRFIGIERGKAVQRD</sequence>
<keyword evidence="16" id="KW-1185">Reference proteome</keyword>
<dbReference type="InterPro" id="IPR003395">
    <property type="entry name" value="RecF/RecN/SMC_N"/>
</dbReference>
<keyword evidence="5 12" id="KW-0235">DNA replication</keyword>
<dbReference type="HAMAP" id="MF_00365">
    <property type="entry name" value="RecF"/>
    <property type="match status" value="1"/>
</dbReference>
<evidence type="ECO:0000256" key="9">
    <source>
        <dbReference type="ARBA" id="ARBA00023125"/>
    </source>
</evidence>
<dbReference type="GO" id="GO:0006260">
    <property type="term" value="P:DNA replication"/>
    <property type="evidence" value="ECO:0007669"/>
    <property type="project" value="UniProtKB-UniRule"/>
</dbReference>
<evidence type="ECO:0000256" key="7">
    <source>
        <dbReference type="ARBA" id="ARBA00022763"/>
    </source>
</evidence>
<dbReference type="Gene3D" id="1.20.1050.90">
    <property type="entry name" value="RecF/RecN/SMC, N-terminal domain"/>
    <property type="match status" value="1"/>
</dbReference>
<dbReference type="Pfam" id="PF02463">
    <property type="entry name" value="SMC_N"/>
    <property type="match status" value="1"/>
</dbReference>
<dbReference type="GO" id="GO:0005524">
    <property type="term" value="F:ATP binding"/>
    <property type="evidence" value="ECO:0007669"/>
    <property type="project" value="UniProtKB-UniRule"/>
</dbReference>
<evidence type="ECO:0000256" key="6">
    <source>
        <dbReference type="ARBA" id="ARBA00022741"/>
    </source>
</evidence>
<dbReference type="GO" id="GO:0000731">
    <property type="term" value="P:DNA synthesis involved in DNA repair"/>
    <property type="evidence" value="ECO:0007669"/>
    <property type="project" value="TreeGrafter"/>
</dbReference>
<evidence type="ECO:0000256" key="8">
    <source>
        <dbReference type="ARBA" id="ARBA00022840"/>
    </source>
</evidence>
<dbReference type="SUPFAM" id="SSF52540">
    <property type="entry name" value="P-loop containing nucleoside triphosphate hydrolases"/>
    <property type="match status" value="1"/>
</dbReference>
<evidence type="ECO:0000256" key="3">
    <source>
        <dbReference type="ARBA" id="ARBA00020170"/>
    </source>
</evidence>
<evidence type="ECO:0000256" key="11">
    <source>
        <dbReference type="ARBA" id="ARBA00023236"/>
    </source>
</evidence>
<proteinExistence type="inferred from homology"/>
<keyword evidence="7 12" id="KW-0227">DNA damage</keyword>
<comment type="subcellular location">
    <subcellularLocation>
        <location evidence="1 12 13">Cytoplasm</location>
    </subcellularLocation>
</comment>
<keyword evidence="8 12" id="KW-0067">ATP-binding</keyword>
<evidence type="ECO:0000256" key="4">
    <source>
        <dbReference type="ARBA" id="ARBA00022490"/>
    </source>
</evidence>
<dbReference type="PROSITE" id="PS00617">
    <property type="entry name" value="RECF_1"/>
    <property type="match status" value="1"/>
</dbReference>